<keyword evidence="3" id="KW-0449">Lipoprotein</keyword>
<dbReference type="Proteomes" id="UP000644693">
    <property type="component" value="Unassembled WGS sequence"/>
</dbReference>
<dbReference type="EMBL" id="BMYM01000001">
    <property type="protein sequence ID" value="GHD32531.1"/>
    <property type="molecule type" value="Genomic_DNA"/>
</dbReference>
<dbReference type="AlphaFoldDB" id="A0A918XIB0"/>
<reference evidence="3" key="1">
    <citation type="journal article" date="2014" name="Int. J. Syst. Evol. Microbiol.">
        <title>Complete genome sequence of Corynebacterium casei LMG S-19264T (=DSM 44701T), isolated from a smear-ripened cheese.</title>
        <authorList>
            <consortium name="US DOE Joint Genome Institute (JGI-PGF)"/>
            <person name="Walter F."/>
            <person name="Albersmeier A."/>
            <person name="Kalinowski J."/>
            <person name="Ruckert C."/>
        </authorList>
    </citation>
    <scope>NUCLEOTIDE SEQUENCE</scope>
    <source>
        <strain evidence="3">KCTC 23430</strain>
    </source>
</reference>
<dbReference type="InterPro" id="IPR005586">
    <property type="entry name" value="ABC_trans_aux"/>
</dbReference>
<gene>
    <name evidence="3" type="ORF">GCM10007053_16950</name>
</gene>
<feature type="domain" description="ABC-type transport auxiliary lipoprotein component" evidence="2">
    <location>
        <begin position="26"/>
        <end position="185"/>
    </location>
</feature>
<keyword evidence="1" id="KW-0732">Signal</keyword>
<dbReference type="SUPFAM" id="SSF159594">
    <property type="entry name" value="XCC0632-like"/>
    <property type="match status" value="1"/>
</dbReference>
<evidence type="ECO:0000313" key="3">
    <source>
        <dbReference type="EMBL" id="GHD32531.1"/>
    </source>
</evidence>
<dbReference type="Gene3D" id="3.40.50.10610">
    <property type="entry name" value="ABC-type transport auxiliary lipoprotein component"/>
    <property type="match status" value="1"/>
</dbReference>
<dbReference type="PROSITE" id="PS51257">
    <property type="entry name" value="PROKAR_LIPOPROTEIN"/>
    <property type="match status" value="1"/>
</dbReference>
<evidence type="ECO:0000313" key="4">
    <source>
        <dbReference type="Proteomes" id="UP000644693"/>
    </source>
</evidence>
<accession>A0A918XIB0</accession>
<reference evidence="3" key="2">
    <citation type="submission" date="2020-09" db="EMBL/GenBank/DDBJ databases">
        <authorList>
            <person name="Sun Q."/>
            <person name="Kim S."/>
        </authorList>
    </citation>
    <scope>NUCLEOTIDE SEQUENCE</scope>
    <source>
        <strain evidence="3">KCTC 23430</strain>
    </source>
</reference>
<comment type="caution">
    <text evidence="3">The sequence shown here is derived from an EMBL/GenBank/DDBJ whole genome shotgun (WGS) entry which is preliminary data.</text>
</comment>
<evidence type="ECO:0000259" key="2">
    <source>
        <dbReference type="Pfam" id="PF03886"/>
    </source>
</evidence>
<dbReference type="RefSeq" id="WP_189477100.1">
    <property type="nucleotide sequence ID" value="NZ_BMYM01000001.1"/>
</dbReference>
<proteinExistence type="predicted"/>
<feature type="chain" id="PRO_5037126996" evidence="1">
    <location>
        <begin position="22"/>
        <end position="202"/>
    </location>
</feature>
<name>A0A918XIB0_9GAMM</name>
<evidence type="ECO:0000256" key="1">
    <source>
        <dbReference type="SAM" id="SignalP"/>
    </source>
</evidence>
<feature type="signal peptide" evidence="1">
    <location>
        <begin position="1"/>
        <end position="21"/>
    </location>
</feature>
<dbReference type="Pfam" id="PF03886">
    <property type="entry name" value="ABC_trans_aux"/>
    <property type="match status" value="1"/>
</dbReference>
<sequence length="202" mass="21682">MTPIRLIAALALLLLAGCGTTPPSTYHLLDARGTTLPSGDSPSLGVGPIMIPEYLNRNGLVYRKDSNTLEIASYERWAESLADGIERVLSLNLASLLDTQNVRTFPWNRSRAPQFSVRVRIVALDAKPGKAELVAEWLLLQPGDPDTELTRQLTTLSAPLGGDTAGGAAVASAYSDLLMQLSERISAEIREAANQAALQNDD</sequence>
<organism evidence="3 4">
    <name type="scientific">Parahalioglobus pacificus</name>
    <dbReference type="NCBI Taxonomy" id="930806"/>
    <lineage>
        <taxon>Bacteria</taxon>
        <taxon>Pseudomonadati</taxon>
        <taxon>Pseudomonadota</taxon>
        <taxon>Gammaproteobacteria</taxon>
        <taxon>Cellvibrionales</taxon>
        <taxon>Halieaceae</taxon>
        <taxon>Parahalioglobus</taxon>
    </lineage>
</organism>
<protein>
    <submittedName>
        <fullName evidence="3">Lipoprotein</fullName>
    </submittedName>
</protein>
<keyword evidence="4" id="KW-1185">Reference proteome</keyword>